<organism evidence="1 2">
    <name type="scientific">Bariatricus massiliensis</name>
    <dbReference type="NCBI Taxonomy" id="1745713"/>
    <lineage>
        <taxon>Bacteria</taxon>
        <taxon>Bacillati</taxon>
        <taxon>Bacillota</taxon>
        <taxon>Clostridia</taxon>
        <taxon>Lachnospirales</taxon>
        <taxon>Lachnospiraceae</taxon>
        <taxon>Bariatricus</taxon>
    </lineage>
</organism>
<dbReference type="Proteomes" id="UP001299546">
    <property type="component" value="Unassembled WGS sequence"/>
</dbReference>
<dbReference type="EMBL" id="JAJCIS010000009">
    <property type="protein sequence ID" value="MCB7388204.1"/>
    <property type="molecule type" value="Genomic_DNA"/>
</dbReference>
<protein>
    <submittedName>
        <fullName evidence="1">Uncharacterized protein</fullName>
    </submittedName>
</protein>
<proteinExistence type="predicted"/>
<sequence length="170" mass="18963">MKRRQKSYPAVQFGTSLMLVVFMILCLTAFATLSLSSAIRDYEYSKKAADKTSDYYKADAAAGCRLAEIDTILKETAQANPASGAPSSYMEQVLDRLQDEKLFDTLTDEDSSNPQITYNVPVNERQSLQVTLALNTPDTSGDRLYRIVQWKEISSQEWNNSTTLPVIGSD</sequence>
<evidence type="ECO:0000313" key="1">
    <source>
        <dbReference type="EMBL" id="MCB7388204.1"/>
    </source>
</evidence>
<dbReference type="RefSeq" id="WP_066738586.1">
    <property type="nucleotide sequence ID" value="NZ_JAJCIQ010000009.1"/>
</dbReference>
<comment type="caution">
    <text evidence="1">The sequence shown here is derived from an EMBL/GenBank/DDBJ whole genome shotgun (WGS) entry which is preliminary data.</text>
</comment>
<accession>A0ABS8DJ55</accession>
<evidence type="ECO:0000313" key="2">
    <source>
        <dbReference type="Proteomes" id="UP001299546"/>
    </source>
</evidence>
<gene>
    <name evidence="1" type="ORF">LIZ65_13010</name>
</gene>
<reference evidence="1 2" key="1">
    <citation type="submission" date="2021-10" db="EMBL/GenBank/DDBJ databases">
        <title>Collection of gut derived symbiotic bacterial strains cultured from healthy donors.</title>
        <authorList>
            <person name="Lin H."/>
            <person name="Littmann E."/>
            <person name="Kohout C."/>
            <person name="Pamer E.G."/>
        </authorList>
    </citation>
    <scope>NUCLEOTIDE SEQUENCE [LARGE SCALE GENOMIC DNA]</scope>
    <source>
        <strain evidence="1 2">DFI.1.165</strain>
    </source>
</reference>
<name>A0ABS8DJ55_9FIRM</name>
<keyword evidence="2" id="KW-1185">Reference proteome</keyword>